<accession>A0A7K3TD33</accession>
<feature type="transmembrane region" description="Helical" evidence="1">
    <location>
        <begin position="95"/>
        <end position="123"/>
    </location>
</feature>
<feature type="transmembrane region" description="Helical" evidence="1">
    <location>
        <begin position="135"/>
        <end position="157"/>
    </location>
</feature>
<protein>
    <recommendedName>
        <fullName evidence="4">Signal transduction histidine kinase subgroup 3 dimerisation and phosphoacceptor domain-containing protein</fullName>
    </recommendedName>
</protein>
<evidence type="ECO:0000313" key="3">
    <source>
        <dbReference type="Proteomes" id="UP000469943"/>
    </source>
</evidence>
<name>A0A7K3TD33_9BIFI</name>
<sequence length="387" mass="43039">MMTVAGIRRYVRGRFARMKHSWTLALAVSIALLDVIASLVTSEQNPVSIVLLVVHAICVACIGIAPFPASCAVLFVYIIGVLIPQVPGDDSIPGLCFAVAVICATQSKKIGCVALVGLGLFIWSTGMMQDGIASYRYTSTMSVLILVAAIAGWAIAWTRKINDIEKRNIVLKQQVESLKYMQRDLLLSRELHDSLTNDLSFISIIAQTQQRHCRMSGDVSGAEAWRLVFDRTERSFVHVRGILDWLHGSVPDDCQEIDAKTLEERLLDVEQSLHDVGFKGTCFFEGRRCRIAKSIFNEFSSLMKECSTNILRHCNPNSDVFFFSLMIDQTSISLVQMNTIHDNNVNYCSSSGRGLQYHQSIIESLHGEIGFDVESGNWVMRVVVPLS</sequence>
<comment type="caution">
    <text evidence="2">The sequence shown here is derived from an EMBL/GenBank/DDBJ whole genome shotgun (WGS) entry which is preliminary data.</text>
</comment>
<dbReference type="Proteomes" id="UP000469943">
    <property type="component" value="Unassembled WGS sequence"/>
</dbReference>
<keyword evidence="1" id="KW-0812">Transmembrane</keyword>
<dbReference type="OrthoDB" id="3236159at2"/>
<gene>
    <name evidence="2" type="ORF">GFD24_09665</name>
</gene>
<evidence type="ECO:0000313" key="2">
    <source>
        <dbReference type="EMBL" id="NEG72461.1"/>
    </source>
</evidence>
<keyword evidence="1" id="KW-1133">Transmembrane helix</keyword>
<dbReference type="AlphaFoldDB" id="A0A7K3TD33"/>
<dbReference type="RefSeq" id="WP_152358987.1">
    <property type="nucleotide sequence ID" value="NZ_WBSM01000012.1"/>
</dbReference>
<dbReference type="EMBL" id="WHZX01000009">
    <property type="protein sequence ID" value="NEG72461.1"/>
    <property type="molecule type" value="Genomic_DNA"/>
</dbReference>
<evidence type="ECO:0000256" key="1">
    <source>
        <dbReference type="SAM" id="Phobius"/>
    </source>
</evidence>
<evidence type="ECO:0008006" key="4">
    <source>
        <dbReference type="Google" id="ProtNLM"/>
    </source>
</evidence>
<feature type="transmembrane region" description="Helical" evidence="1">
    <location>
        <begin position="52"/>
        <end position="83"/>
    </location>
</feature>
<keyword evidence="1" id="KW-0472">Membrane</keyword>
<organism evidence="2 3">
    <name type="scientific">Bifidobacterium ramosum</name>
    <dbReference type="NCBI Taxonomy" id="1798158"/>
    <lineage>
        <taxon>Bacteria</taxon>
        <taxon>Bacillati</taxon>
        <taxon>Actinomycetota</taxon>
        <taxon>Actinomycetes</taxon>
        <taxon>Bifidobacteriales</taxon>
        <taxon>Bifidobacteriaceae</taxon>
        <taxon>Bifidobacterium</taxon>
    </lineage>
</organism>
<reference evidence="2 3" key="1">
    <citation type="submission" date="2019-10" db="EMBL/GenBank/DDBJ databases">
        <title>Bifidobacterium from non-human primates.</title>
        <authorList>
            <person name="Modesto M."/>
        </authorList>
    </citation>
    <scope>NUCLEOTIDE SEQUENCE [LARGE SCALE GENOMIC DNA]</scope>
    <source>
        <strain evidence="2 3">TREM</strain>
    </source>
</reference>
<proteinExistence type="predicted"/>
<dbReference type="Gene3D" id="6.10.250.2870">
    <property type="match status" value="1"/>
</dbReference>